<dbReference type="AlphaFoldDB" id="A0A0M3HKS3"/>
<protein>
    <submittedName>
        <fullName evidence="3">G-protein coupled receptors family 1 profile domain-containing protein</fullName>
    </submittedName>
</protein>
<dbReference type="WBParaSite" id="ALUE_0000211801-mRNA-1">
    <property type="protein sequence ID" value="ALUE_0000211801-mRNA-1"/>
    <property type="gene ID" value="ALUE_0000211801"/>
</dbReference>
<evidence type="ECO:0000313" key="2">
    <source>
        <dbReference type="Proteomes" id="UP000036681"/>
    </source>
</evidence>
<feature type="transmembrane region" description="Helical" evidence="1">
    <location>
        <begin position="12"/>
        <end position="31"/>
    </location>
</feature>
<evidence type="ECO:0000313" key="3">
    <source>
        <dbReference type="WBParaSite" id="ALUE_0000211801-mRNA-1"/>
    </source>
</evidence>
<keyword evidence="1" id="KW-0472">Membrane</keyword>
<accession>A0A0M3HKS3</accession>
<proteinExistence type="predicted"/>
<name>A0A0M3HKS3_ASCLU</name>
<keyword evidence="1" id="KW-0812">Transmembrane</keyword>
<keyword evidence="1" id="KW-1133">Transmembrane helix</keyword>
<keyword evidence="2" id="KW-1185">Reference proteome</keyword>
<reference evidence="3" key="1">
    <citation type="submission" date="2017-02" db="UniProtKB">
        <authorList>
            <consortium name="WormBaseParasite"/>
        </authorList>
    </citation>
    <scope>IDENTIFICATION</scope>
</reference>
<dbReference type="Proteomes" id="UP000036681">
    <property type="component" value="Unplaced"/>
</dbReference>
<organism evidence="2 3">
    <name type="scientific">Ascaris lumbricoides</name>
    <name type="common">Giant roundworm</name>
    <dbReference type="NCBI Taxonomy" id="6252"/>
    <lineage>
        <taxon>Eukaryota</taxon>
        <taxon>Metazoa</taxon>
        <taxon>Ecdysozoa</taxon>
        <taxon>Nematoda</taxon>
        <taxon>Chromadorea</taxon>
        <taxon>Rhabditida</taxon>
        <taxon>Spirurina</taxon>
        <taxon>Ascaridomorpha</taxon>
        <taxon>Ascaridoidea</taxon>
        <taxon>Ascarididae</taxon>
        <taxon>Ascaris</taxon>
    </lineage>
</organism>
<evidence type="ECO:0000256" key="1">
    <source>
        <dbReference type="SAM" id="Phobius"/>
    </source>
</evidence>
<sequence length="83" mass="9470">MTDGHLSVEDVLAGLFLLLYGSIGIFINLLVCWPMCQMCNEIVGFRFLLSQVVIDILLMIQVRCLSFKVNYDIINFLSILIKK</sequence>